<dbReference type="EMBL" id="PFAO01000003">
    <property type="protein sequence ID" value="PIT95631.1"/>
    <property type="molecule type" value="Genomic_DNA"/>
</dbReference>
<dbReference type="Gene3D" id="1.10.1040.10">
    <property type="entry name" value="N-(1-d-carboxylethyl)-l-norvaline Dehydrogenase, domain 2"/>
    <property type="match status" value="1"/>
</dbReference>
<organism evidence="4 5">
    <name type="scientific">Candidatus Falkowbacteria bacterium CG10_big_fil_rev_8_21_14_0_10_38_22</name>
    <dbReference type="NCBI Taxonomy" id="1974564"/>
    <lineage>
        <taxon>Bacteria</taxon>
        <taxon>Candidatus Falkowiibacteriota</taxon>
    </lineage>
</organism>
<evidence type="ECO:0008006" key="6">
    <source>
        <dbReference type="Google" id="ProtNLM"/>
    </source>
</evidence>
<accession>A0A2M6WS71</accession>
<dbReference type="SUPFAM" id="SSF51735">
    <property type="entry name" value="NAD(P)-binding Rossmann-fold domains"/>
    <property type="match status" value="1"/>
</dbReference>
<evidence type="ECO:0000259" key="2">
    <source>
        <dbReference type="Pfam" id="PF00984"/>
    </source>
</evidence>
<dbReference type="InterPro" id="IPR001732">
    <property type="entry name" value="UDP-Glc/GDP-Man_DH_N"/>
</dbReference>
<evidence type="ECO:0000256" key="1">
    <source>
        <dbReference type="ARBA" id="ARBA00006601"/>
    </source>
</evidence>
<dbReference type="InterPro" id="IPR036291">
    <property type="entry name" value="NAD(P)-bd_dom_sf"/>
</dbReference>
<dbReference type="PANTHER" id="PTHR43750:SF3">
    <property type="entry name" value="UDP-GLUCOSE 6-DEHYDROGENASE TUAD"/>
    <property type="match status" value="1"/>
</dbReference>
<comment type="caution">
    <text evidence="4">The sequence shown here is derived from an EMBL/GenBank/DDBJ whole genome shotgun (WGS) entry which is preliminary data.</text>
</comment>
<dbReference type="InterPro" id="IPR013328">
    <property type="entry name" value="6PGD_dom2"/>
</dbReference>
<dbReference type="InterPro" id="IPR014026">
    <property type="entry name" value="UDP-Glc/GDP-Man_DH_dimer"/>
</dbReference>
<gene>
    <name evidence="4" type="ORF">COT96_00085</name>
</gene>
<name>A0A2M6WS71_9BACT</name>
<dbReference type="InterPro" id="IPR008927">
    <property type="entry name" value="6-PGluconate_DH-like_C_sf"/>
</dbReference>
<comment type="similarity">
    <text evidence="1">Belongs to the UDP-glucose/GDP-mannose dehydrogenase family.</text>
</comment>
<dbReference type="SUPFAM" id="SSF48179">
    <property type="entry name" value="6-phosphogluconate dehydrogenase C-terminal domain-like"/>
    <property type="match status" value="1"/>
</dbReference>
<evidence type="ECO:0000259" key="3">
    <source>
        <dbReference type="Pfam" id="PF03721"/>
    </source>
</evidence>
<dbReference type="GO" id="GO:0051287">
    <property type="term" value="F:NAD binding"/>
    <property type="evidence" value="ECO:0007669"/>
    <property type="project" value="InterPro"/>
</dbReference>
<feature type="domain" description="UDP-glucose/GDP-mannose dehydrogenase dimerisation" evidence="2">
    <location>
        <begin position="160"/>
        <end position="241"/>
    </location>
</feature>
<dbReference type="Pfam" id="PF03721">
    <property type="entry name" value="UDPG_MGDP_dh_N"/>
    <property type="match status" value="1"/>
</dbReference>
<proteinExistence type="inferred from homology"/>
<dbReference type="AlphaFoldDB" id="A0A2M6WS71"/>
<dbReference type="Gene3D" id="3.40.50.720">
    <property type="entry name" value="NAD(P)-binding Rossmann-like Domain"/>
    <property type="match status" value="1"/>
</dbReference>
<dbReference type="Pfam" id="PF00984">
    <property type="entry name" value="UDPG_MGDP_dh"/>
    <property type="match status" value="1"/>
</dbReference>
<dbReference type="PANTHER" id="PTHR43750">
    <property type="entry name" value="UDP-GLUCOSE 6-DEHYDROGENASE TUAD"/>
    <property type="match status" value="1"/>
</dbReference>
<feature type="domain" description="UDP-glucose/GDP-mannose dehydrogenase N-terminal" evidence="3">
    <location>
        <begin position="41"/>
        <end position="133"/>
    </location>
</feature>
<evidence type="ECO:0000313" key="5">
    <source>
        <dbReference type="Proteomes" id="UP000228964"/>
    </source>
</evidence>
<dbReference type="Proteomes" id="UP000228964">
    <property type="component" value="Unassembled WGS sequence"/>
</dbReference>
<dbReference type="GO" id="GO:0016616">
    <property type="term" value="F:oxidoreductase activity, acting on the CH-OH group of donors, NAD or NADP as acceptor"/>
    <property type="evidence" value="ECO:0007669"/>
    <property type="project" value="InterPro"/>
</dbReference>
<protein>
    <recommendedName>
        <fullName evidence="6">UDP-glucose/GDP-mannose dehydrogenase family protein</fullName>
    </recommendedName>
</protein>
<evidence type="ECO:0000313" key="4">
    <source>
        <dbReference type="EMBL" id="PIT95631.1"/>
    </source>
</evidence>
<reference evidence="5" key="1">
    <citation type="submission" date="2017-09" db="EMBL/GenBank/DDBJ databases">
        <title>Depth-based differentiation of microbial function through sediment-hosted aquifers and enrichment of novel symbionts in the deep terrestrial subsurface.</title>
        <authorList>
            <person name="Probst A.J."/>
            <person name="Ladd B."/>
            <person name="Jarett J.K."/>
            <person name="Geller-Mcgrath D.E."/>
            <person name="Sieber C.M.K."/>
            <person name="Emerson J.B."/>
            <person name="Anantharaman K."/>
            <person name="Thomas B.C."/>
            <person name="Malmstrom R."/>
            <person name="Stieglmeier M."/>
            <person name="Klingl A."/>
            <person name="Woyke T."/>
            <person name="Ryan C.M."/>
            <person name="Banfield J.F."/>
        </authorList>
    </citation>
    <scope>NUCLEOTIDE SEQUENCE [LARGE SCALE GENOMIC DNA]</scope>
</reference>
<sequence>MGKLIGFIGQGWIGKSYADNFETRGYQTVRYAKEEPYSVNQAKISKCDIVFIAVPTPTTPAGFDDSILRQVIKLVGEKKIAVIKSTIMPGTTESIQKDNPNIYVVHSPEFLTEATSAYDAANPQRNIIGIPLNNDEYKQKAKQVMEVLPFASYQLVCRAKEAELTKYGGNCWFYFKVVFINLLYDLAGKLGVDYQVVKEAMSADPRIGSTHLDPIHKTGRGAGGHCFIKDFAAFSKMYRELVGNELGLKVLAGLKDKNIDLLVQSNKDLDLLKGVYGEDFINKKIKKK</sequence>